<dbReference type="Gene3D" id="3.30.200.20">
    <property type="entry name" value="Phosphorylase Kinase, domain 1"/>
    <property type="match status" value="1"/>
</dbReference>
<keyword evidence="8" id="KW-1185">Reference proteome</keyword>
<evidence type="ECO:0000256" key="2">
    <source>
        <dbReference type="ARBA" id="ARBA00022741"/>
    </source>
</evidence>
<dbReference type="Pfam" id="PF00069">
    <property type="entry name" value="Pkinase"/>
    <property type="match status" value="1"/>
</dbReference>
<dbReference type="InterPro" id="IPR011009">
    <property type="entry name" value="Kinase-like_dom_sf"/>
</dbReference>
<protein>
    <submittedName>
        <fullName evidence="7">Serine/threonine-protein kinase PknD</fullName>
        <ecNumber evidence="7">2.7.11.1</ecNumber>
    </submittedName>
</protein>
<proteinExistence type="predicted"/>
<accession>A0A517QZB3</accession>
<evidence type="ECO:0000313" key="8">
    <source>
        <dbReference type="Proteomes" id="UP000317318"/>
    </source>
</evidence>
<evidence type="ECO:0000256" key="4">
    <source>
        <dbReference type="ARBA" id="ARBA00022840"/>
    </source>
</evidence>
<feature type="region of interest" description="Disordered" evidence="5">
    <location>
        <begin position="21"/>
        <end position="46"/>
    </location>
</feature>
<evidence type="ECO:0000259" key="6">
    <source>
        <dbReference type="PROSITE" id="PS50011"/>
    </source>
</evidence>
<feature type="compositionally biased region" description="Basic and acidic residues" evidence="5">
    <location>
        <begin position="604"/>
        <end position="622"/>
    </location>
</feature>
<feature type="domain" description="Protein kinase" evidence="6">
    <location>
        <begin position="205"/>
        <end position="503"/>
    </location>
</feature>
<evidence type="ECO:0000256" key="1">
    <source>
        <dbReference type="ARBA" id="ARBA00022679"/>
    </source>
</evidence>
<dbReference type="RefSeq" id="WP_145363101.1">
    <property type="nucleotide sequence ID" value="NZ_CP036268.1"/>
</dbReference>
<feature type="region of interest" description="Disordered" evidence="5">
    <location>
        <begin position="602"/>
        <end position="622"/>
    </location>
</feature>
<evidence type="ECO:0000313" key="7">
    <source>
        <dbReference type="EMBL" id="QDT36944.1"/>
    </source>
</evidence>
<dbReference type="SUPFAM" id="SSF56112">
    <property type="entry name" value="Protein kinase-like (PK-like)"/>
    <property type="match status" value="1"/>
</dbReference>
<dbReference type="PANTHER" id="PTHR43289">
    <property type="entry name" value="MITOGEN-ACTIVATED PROTEIN KINASE KINASE KINASE 20-RELATED"/>
    <property type="match status" value="1"/>
</dbReference>
<gene>
    <name evidence="7" type="primary">pknD_2</name>
    <name evidence="7" type="ORF">Pan189_13080</name>
</gene>
<organism evidence="7 8">
    <name type="scientific">Stratiformator vulcanicus</name>
    <dbReference type="NCBI Taxonomy" id="2527980"/>
    <lineage>
        <taxon>Bacteria</taxon>
        <taxon>Pseudomonadati</taxon>
        <taxon>Planctomycetota</taxon>
        <taxon>Planctomycetia</taxon>
        <taxon>Planctomycetales</taxon>
        <taxon>Planctomycetaceae</taxon>
        <taxon>Stratiformator</taxon>
    </lineage>
</organism>
<keyword evidence="3 7" id="KW-0418">Kinase</keyword>
<dbReference type="GO" id="GO:0005524">
    <property type="term" value="F:ATP binding"/>
    <property type="evidence" value="ECO:0007669"/>
    <property type="project" value="UniProtKB-KW"/>
</dbReference>
<keyword evidence="4" id="KW-0067">ATP-binding</keyword>
<name>A0A517QZB3_9PLAN</name>
<dbReference type="Gene3D" id="1.10.510.10">
    <property type="entry name" value="Transferase(Phosphotransferase) domain 1"/>
    <property type="match status" value="1"/>
</dbReference>
<evidence type="ECO:0000256" key="3">
    <source>
        <dbReference type="ARBA" id="ARBA00022777"/>
    </source>
</evidence>
<keyword evidence="2" id="KW-0547">Nucleotide-binding</keyword>
<dbReference type="GO" id="GO:0004674">
    <property type="term" value="F:protein serine/threonine kinase activity"/>
    <property type="evidence" value="ECO:0007669"/>
    <property type="project" value="UniProtKB-EC"/>
</dbReference>
<dbReference type="EMBL" id="CP036268">
    <property type="protein sequence ID" value="QDT36944.1"/>
    <property type="molecule type" value="Genomic_DNA"/>
</dbReference>
<dbReference type="PROSITE" id="PS50011">
    <property type="entry name" value="PROTEIN_KINASE_DOM"/>
    <property type="match status" value="1"/>
</dbReference>
<dbReference type="CDD" id="cd14014">
    <property type="entry name" value="STKc_PknB_like"/>
    <property type="match status" value="1"/>
</dbReference>
<keyword evidence="1 7" id="KW-0808">Transferase</keyword>
<evidence type="ECO:0000256" key="5">
    <source>
        <dbReference type="SAM" id="MobiDB-lite"/>
    </source>
</evidence>
<sequence>MPTEHNDLHRPDTEAILDAISRGESPTGLDDGAEISGGPNETTLSDARFDHASASPADSQDLPYDATFVVPQPDESEHPVFVRKQERDLAFALAAIHSGALAENELTRVIDEWTIHGSETLAEFVARKGLIAEERRDEVDALAQQRLQQVLATLPDDQWGMSSGESCRIKLSMIDPRGRLTKLLGIAATGTWLLEDVPRVLFARYSLIRKLGQGGLGTVWLARDQNLQRYVAIKEINSSGQHDVTALARFRREAEITGRLEHPGIVPIYQFGWDEETRRVFYVMRFLGKQTLQDAINEYHERLESGDQNRMSIHNLLTAFVSVCQAIAHAHSRKVIHRDLKPDNVALDSFGQVVLLDWGLAKINDETGVYDGAGEIEPADIHDSGTSLAAQVVGTPSYMAPEQAAGRHEDIDERTDVYGLGAILYTILTGVAPHETTIRGSRSRLTISELLTAIVRDPTPSPRDFNPSLPRELDAICRKAMAKKRFMRYPSAVALAEDVQRWMAGEAVSAISDAPFQKLRRWSTANRRSSQSLMGVLTVAFIAIICLSMGMYRDRIIETRAVVERVHGEGREVAIGLRADIDRWTRDTRFVAGLPPVTALADKAASDSREERSPDPEQRDAFGRSVSSTFRKLFDDNGFYRSIALIRHDADLCEVLRVERGTGSGGVISDVPPGCLTRLASEAVPRVVAKLRPGQTYAMRGSLGGSETGPDQLGYSILSPVFTGESGEYFGFVVIEADLGRAAATRFEDRLRWSRQATIGDDGGDRQLTYVPARQSFLPTLTRATSSLPVEQAPTPQQDGDRSIFEIVLGLDSRNPDAAIRLQFLR</sequence>
<dbReference type="PANTHER" id="PTHR43289:SF6">
    <property type="entry name" value="SERINE_THREONINE-PROTEIN KINASE NEKL-3"/>
    <property type="match status" value="1"/>
</dbReference>
<dbReference type="OrthoDB" id="500858at2"/>
<dbReference type="EC" id="2.7.11.1" evidence="7"/>
<reference evidence="7 8" key="1">
    <citation type="submission" date="2019-02" db="EMBL/GenBank/DDBJ databases">
        <title>Deep-cultivation of Planctomycetes and their phenomic and genomic characterization uncovers novel biology.</title>
        <authorList>
            <person name="Wiegand S."/>
            <person name="Jogler M."/>
            <person name="Boedeker C."/>
            <person name="Pinto D."/>
            <person name="Vollmers J."/>
            <person name="Rivas-Marin E."/>
            <person name="Kohn T."/>
            <person name="Peeters S.H."/>
            <person name="Heuer A."/>
            <person name="Rast P."/>
            <person name="Oberbeckmann S."/>
            <person name="Bunk B."/>
            <person name="Jeske O."/>
            <person name="Meyerdierks A."/>
            <person name="Storesund J.E."/>
            <person name="Kallscheuer N."/>
            <person name="Luecker S."/>
            <person name="Lage O.M."/>
            <person name="Pohl T."/>
            <person name="Merkel B.J."/>
            <person name="Hornburger P."/>
            <person name="Mueller R.-W."/>
            <person name="Bruemmer F."/>
            <person name="Labrenz M."/>
            <person name="Spormann A.M."/>
            <person name="Op den Camp H."/>
            <person name="Overmann J."/>
            <person name="Amann R."/>
            <person name="Jetten M.S.M."/>
            <person name="Mascher T."/>
            <person name="Medema M.H."/>
            <person name="Devos D.P."/>
            <person name="Kaster A.-K."/>
            <person name="Ovreas L."/>
            <person name="Rohde M."/>
            <person name="Galperin M.Y."/>
            <person name="Jogler C."/>
        </authorList>
    </citation>
    <scope>NUCLEOTIDE SEQUENCE [LARGE SCALE GENOMIC DNA]</scope>
    <source>
        <strain evidence="7 8">Pan189</strain>
    </source>
</reference>
<dbReference type="AlphaFoldDB" id="A0A517QZB3"/>
<dbReference type="SMART" id="SM00220">
    <property type="entry name" value="S_TKc"/>
    <property type="match status" value="1"/>
</dbReference>
<dbReference type="Proteomes" id="UP000317318">
    <property type="component" value="Chromosome"/>
</dbReference>
<dbReference type="KEGG" id="svp:Pan189_13080"/>
<dbReference type="InterPro" id="IPR000719">
    <property type="entry name" value="Prot_kinase_dom"/>
</dbReference>